<dbReference type="GO" id="GO:0003677">
    <property type="term" value="F:DNA binding"/>
    <property type="evidence" value="ECO:0007669"/>
    <property type="project" value="UniProtKB-KW"/>
</dbReference>
<evidence type="ECO:0000256" key="1">
    <source>
        <dbReference type="ARBA" id="ARBA00018672"/>
    </source>
</evidence>
<dbReference type="InterPro" id="IPR001789">
    <property type="entry name" value="Sig_transdc_resp-reg_receiver"/>
</dbReference>
<dbReference type="GO" id="GO:0000160">
    <property type="term" value="P:phosphorelay signal transduction system"/>
    <property type="evidence" value="ECO:0007669"/>
    <property type="project" value="InterPro"/>
</dbReference>
<dbReference type="GO" id="GO:0006355">
    <property type="term" value="P:regulation of DNA-templated transcription"/>
    <property type="evidence" value="ECO:0007669"/>
    <property type="project" value="InterPro"/>
</dbReference>
<dbReference type="CDD" id="cd06170">
    <property type="entry name" value="LuxR_C_like"/>
    <property type="match status" value="1"/>
</dbReference>
<dbReference type="PRINTS" id="PR00038">
    <property type="entry name" value="HTHLUXR"/>
</dbReference>
<comment type="function">
    <text evidence="6">May play the central regulatory role in sporulation. It may be an element of the effector pathway responsible for the activation of sporulation genes in response to nutritional stress. Spo0A may act in concert with spo0H (a sigma factor) to control the expression of some genes that are critical to the sporulation process.</text>
</comment>
<dbReference type="PROSITE" id="PS50043">
    <property type="entry name" value="HTH_LUXR_2"/>
    <property type="match status" value="1"/>
</dbReference>
<evidence type="ECO:0000256" key="3">
    <source>
        <dbReference type="ARBA" id="ARBA00023015"/>
    </source>
</evidence>
<dbReference type="SUPFAM" id="SSF52172">
    <property type="entry name" value="CheY-like"/>
    <property type="match status" value="1"/>
</dbReference>
<dbReference type="InterPro" id="IPR000792">
    <property type="entry name" value="Tscrpt_reg_LuxR_C"/>
</dbReference>
<dbReference type="EMBL" id="SUMG01000001">
    <property type="protein sequence ID" value="NBG86922.1"/>
    <property type="molecule type" value="Genomic_DNA"/>
</dbReference>
<dbReference type="InterPro" id="IPR011006">
    <property type="entry name" value="CheY-like_superfamily"/>
</dbReference>
<dbReference type="SMART" id="SM00448">
    <property type="entry name" value="REC"/>
    <property type="match status" value="1"/>
</dbReference>
<evidence type="ECO:0000313" key="10">
    <source>
        <dbReference type="EMBL" id="NBG86922.1"/>
    </source>
</evidence>
<feature type="domain" description="Response regulatory" evidence="9">
    <location>
        <begin position="2"/>
        <end position="118"/>
    </location>
</feature>
<protein>
    <recommendedName>
        <fullName evidence="1">Stage 0 sporulation protein A homolog</fullName>
    </recommendedName>
</protein>
<keyword evidence="4" id="KW-0238">DNA-binding</keyword>
<dbReference type="SMART" id="SM00421">
    <property type="entry name" value="HTH_LUXR"/>
    <property type="match status" value="1"/>
</dbReference>
<keyword evidence="11" id="KW-1185">Reference proteome</keyword>
<keyword evidence="3" id="KW-0805">Transcription regulation</keyword>
<feature type="domain" description="HTH luxR-type" evidence="8">
    <location>
        <begin position="139"/>
        <end position="207"/>
    </location>
</feature>
<reference evidence="10 11" key="1">
    <citation type="submission" date="2019-04" db="EMBL/GenBank/DDBJ databases">
        <title>Isachenkonia alkalipeptolytica gen. nov. sp. nov. a new anaerobic, alkiliphilic organothrophic bacterium capable to reduce synthesized ferrihydrite isolated from a soda lake.</title>
        <authorList>
            <person name="Toshchakov S.V."/>
            <person name="Zavarzina D.G."/>
            <person name="Zhilina T.N."/>
            <person name="Kostrikina N.A."/>
            <person name="Kublanov I.V."/>
        </authorList>
    </citation>
    <scope>NUCLEOTIDE SEQUENCE [LARGE SCALE GENOMIC DNA]</scope>
    <source>
        <strain evidence="10 11">Z-1701</strain>
    </source>
</reference>
<dbReference type="SUPFAM" id="SSF46894">
    <property type="entry name" value="C-terminal effector domain of the bipartite response regulators"/>
    <property type="match status" value="1"/>
</dbReference>
<dbReference type="AlphaFoldDB" id="A0AA44BCF5"/>
<dbReference type="PANTHER" id="PTHR43214:SF40">
    <property type="entry name" value="TRANSCRIPTIONAL REGULATORY PROTEIN LNRK"/>
    <property type="match status" value="1"/>
</dbReference>
<evidence type="ECO:0000256" key="5">
    <source>
        <dbReference type="ARBA" id="ARBA00023163"/>
    </source>
</evidence>
<accession>A0AA44BCF5</accession>
<sequence length="210" mass="23726">MRVLLVDDDSLICESLKILLELQGDLEVAGTCKNGQEALALLEKEDVDVVLMDIRMPVMDGVQATKTMKEAHPDRKIILLTTFKEDEYIKEAIGYGAEGYILKSQSSDSIIESIRSVFKGNTVYQKEVMTSLTDLMKKPPEPLPMEEDLTPREMEILKGVGEGKSNREISQALFLGEGTVRNYITKLLDKLELRDRTQLAIYYLKHGKEE</sequence>
<name>A0AA44BCF5_9CLOT</name>
<evidence type="ECO:0000256" key="7">
    <source>
        <dbReference type="PROSITE-ProRule" id="PRU00169"/>
    </source>
</evidence>
<dbReference type="Gene3D" id="3.40.50.2300">
    <property type="match status" value="1"/>
</dbReference>
<dbReference type="InterPro" id="IPR016032">
    <property type="entry name" value="Sig_transdc_resp-reg_C-effctor"/>
</dbReference>
<evidence type="ECO:0000259" key="8">
    <source>
        <dbReference type="PROSITE" id="PS50043"/>
    </source>
</evidence>
<organism evidence="10 11">
    <name type="scientific">Isachenkonia alkalipeptolytica</name>
    <dbReference type="NCBI Taxonomy" id="2565777"/>
    <lineage>
        <taxon>Bacteria</taxon>
        <taxon>Bacillati</taxon>
        <taxon>Bacillota</taxon>
        <taxon>Clostridia</taxon>
        <taxon>Eubacteriales</taxon>
        <taxon>Clostridiaceae</taxon>
        <taxon>Isachenkonia</taxon>
    </lineage>
</organism>
<comment type="caution">
    <text evidence="10">The sequence shown here is derived from an EMBL/GenBank/DDBJ whole genome shotgun (WGS) entry which is preliminary data.</text>
</comment>
<gene>
    <name evidence="10" type="ORF">ISALK_00265</name>
</gene>
<dbReference type="Pfam" id="PF00196">
    <property type="entry name" value="GerE"/>
    <property type="match status" value="1"/>
</dbReference>
<evidence type="ECO:0000256" key="2">
    <source>
        <dbReference type="ARBA" id="ARBA00022553"/>
    </source>
</evidence>
<dbReference type="Pfam" id="PF00072">
    <property type="entry name" value="Response_reg"/>
    <property type="match status" value="1"/>
</dbReference>
<proteinExistence type="predicted"/>
<keyword evidence="2 7" id="KW-0597">Phosphoprotein</keyword>
<keyword evidence="5" id="KW-0804">Transcription</keyword>
<feature type="modified residue" description="4-aspartylphosphate" evidence="7">
    <location>
        <position position="53"/>
    </location>
</feature>
<evidence type="ECO:0000256" key="4">
    <source>
        <dbReference type="ARBA" id="ARBA00023125"/>
    </source>
</evidence>
<dbReference type="PROSITE" id="PS50110">
    <property type="entry name" value="RESPONSE_REGULATORY"/>
    <property type="match status" value="1"/>
</dbReference>
<dbReference type="CDD" id="cd17535">
    <property type="entry name" value="REC_NarL-like"/>
    <property type="match status" value="1"/>
</dbReference>
<evidence type="ECO:0000259" key="9">
    <source>
        <dbReference type="PROSITE" id="PS50110"/>
    </source>
</evidence>
<dbReference type="Proteomes" id="UP000449710">
    <property type="component" value="Unassembled WGS sequence"/>
</dbReference>
<dbReference type="InterPro" id="IPR058245">
    <property type="entry name" value="NreC/VraR/RcsB-like_REC"/>
</dbReference>
<dbReference type="PANTHER" id="PTHR43214">
    <property type="entry name" value="TWO-COMPONENT RESPONSE REGULATOR"/>
    <property type="match status" value="1"/>
</dbReference>
<evidence type="ECO:0000256" key="6">
    <source>
        <dbReference type="ARBA" id="ARBA00024867"/>
    </source>
</evidence>
<evidence type="ECO:0000313" key="11">
    <source>
        <dbReference type="Proteomes" id="UP000449710"/>
    </source>
</evidence>
<dbReference type="InterPro" id="IPR039420">
    <property type="entry name" value="WalR-like"/>
</dbReference>